<dbReference type="PANTHER" id="PTHR33404:SF1">
    <property type="entry name" value="SLL0497 PROTEIN"/>
    <property type="match status" value="1"/>
</dbReference>
<dbReference type="GO" id="GO:0000918">
    <property type="term" value="P:division septum site selection"/>
    <property type="evidence" value="ECO:0007669"/>
    <property type="project" value="TreeGrafter"/>
</dbReference>
<dbReference type="GO" id="GO:0005886">
    <property type="term" value="C:plasma membrane"/>
    <property type="evidence" value="ECO:0007669"/>
    <property type="project" value="TreeGrafter"/>
</dbReference>
<feature type="domain" description="DUF3598" evidence="1">
    <location>
        <begin position="1"/>
        <end position="128"/>
    </location>
</feature>
<name>A0A139WZP8_9CYAN</name>
<dbReference type="InterPro" id="IPR012674">
    <property type="entry name" value="Calycin"/>
</dbReference>
<dbReference type="Pfam" id="PF21053">
    <property type="entry name" value="BFA1_C"/>
    <property type="match status" value="1"/>
</dbReference>
<protein>
    <submittedName>
        <fullName evidence="3">Uncharacterized protein</fullName>
    </submittedName>
</protein>
<proteinExistence type="predicted"/>
<dbReference type="Proteomes" id="UP000076925">
    <property type="component" value="Unassembled WGS sequence"/>
</dbReference>
<gene>
    <name evidence="3" type="ORF">WA1_05165</name>
</gene>
<comment type="caution">
    <text evidence="3">The sequence shown here is derived from an EMBL/GenBank/DDBJ whole genome shotgun (WGS) entry which is preliminary data.</text>
</comment>
<organism evidence="3 4">
    <name type="scientific">Scytonema hofmannii PCC 7110</name>
    <dbReference type="NCBI Taxonomy" id="128403"/>
    <lineage>
        <taxon>Bacteria</taxon>
        <taxon>Bacillati</taxon>
        <taxon>Cyanobacteriota</taxon>
        <taxon>Cyanophyceae</taxon>
        <taxon>Nostocales</taxon>
        <taxon>Scytonemataceae</taxon>
        <taxon>Scytonema</taxon>
    </lineage>
</organism>
<feature type="domain" description="Biogenesis factor required for ATP synthase 1-like C-terminal" evidence="2">
    <location>
        <begin position="132"/>
        <end position="268"/>
    </location>
</feature>
<dbReference type="Pfam" id="PF12204">
    <property type="entry name" value="DUF3598_N"/>
    <property type="match status" value="1"/>
</dbReference>
<evidence type="ECO:0000259" key="1">
    <source>
        <dbReference type="Pfam" id="PF12204"/>
    </source>
</evidence>
<dbReference type="PANTHER" id="PTHR33404">
    <property type="entry name" value="CELL DIVISION TOPOLOGICAL SPECIFICITY FACTOR HOMOLOG, CHLOROPLASTIC"/>
    <property type="match status" value="1"/>
</dbReference>
<dbReference type="AlphaFoldDB" id="A0A139WZP8"/>
<dbReference type="EMBL" id="ANNX02000045">
    <property type="protein sequence ID" value="KYC37890.1"/>
    <property type="molecule type" value="Genomic_DNA"/>
</dbReference>
<reference evidence="3 4" key="1">
    <citation type="journal article" date="2013" name="Genome Biol. Evol.">
        <title>Genomes of Stigonematalean cyanobacteria (subsection V) and the evolution of oxygenic photosynthesis from prokaryotes to plastids.</title>
        <authorList>
            <person name="Dagan T."/>
            <person name="Roettger M."/>
            <person name="Stucken K."/>
            <person name="Landan G."/>
            <person name="Koch R."/>
            <person name="Major P."/>
            <person name="Gould S.B."/>
            <person name="Goremykin V.V."/>
            <person name="Rippka R."/>
            <person name="Tandeau de Marsac N."/>
            <person name="Gugger M."/>
            <person name="Lockhart P.J."/>
            <person name="Allen J.F."/>
            <person name="Brune I."/>
            <person name="Maus I."/>
            <person name="Puhler A."/>
            <person name="Martin W.F."/>
        </authorList>
    </citation>
    <scope>NUCLEOTIDE SEQUENCE [LARGE SCALE GENOMIC DNA]</scope>
    <source>
        <strain evidence="3 4">PCC 7110</strain>
    </source>
</reference>
<dbReference type="InterPro" id="IPR022017">
    <property type="entry name" value="BFA1-like_DUF3598"/>
</dbReference>
<evidence type="ECO:0000313" key="4">
    <source>
        <dbReference type="Proteomes" id="UP000076925"/>
    </source>
</evidence>
<evidence type="ECO:0000313" key="3">
    <source>
        <dbReference type="EMBL" id="KYC37890.1"/>
    </source>
</evidence>
<dbReference type="SUPFAM" id="SSF50814">
    <property type="entry name" value="Lipocalins"/>
    <property type="match status" value="2"/>
</dbReference>
<keyword evidence="4" id="KW-1185">Reference proteome</keyword>
<dbReference type="OrthoDB" id="516684at2"/>
<sequence length="268" mass="29959">MHSQWAALLKNLGEWQGSFTRLSPLGGILEDTPSVVALEGLDNNQKMRQTIRLGGSEKVLEYSTLARSVLFFDNGAFSQGSIQLAPFSEFGAEFGLIDENQRLRLVQLFDKNLQLDTLTLIREHLAGTQPPQKPPFTVNDLLGEWQGEAVTIYPDWRSPDSSSTKMQLQLDGNGRLVQSLTFGERTISSTATVKNSIIHFDQDPQKQVQVLLLPDGASATSPLKLSLRQPFFLEVGWLIQPGLRQRMIRSYSEKGDWTSLTLVTENKI</sequence>
<dbReference type="InterPro" id="IPR048378">
    <property type="entry name" value="BFA1-like_C"/>
</dbReference>
<dbReference type="Gene3D" id="2.40.128.20">
    <property type="match status" value="2"/>
</dbReference>
<accession>A0A139WZP8</accession>
<dbReference type="STRING" id="128403.WA1_05165"/>
<evidence type="ECO:0000259" key="2">
    <source>
        <dbReference type="Pfam" id="PF21053"/>
    </source>
</evidence>
<dbReference type="RefSeq" id="WP_017743117.1">
    <property type="nucleotide sequence ID" value="NZ_KQ976354.1"/>
</dbReference>